<reference evidence="1 2" key="1">
    <citation type="submission" date="2023-03" db="EMBL/GenBank/DDBJ databases">
        <title>Altererythrobacter sp. CAU 1644 isolated from sand.</title>
        <authorList>
            <person name="Kim W."/>
        </authorList>
    </citation>
    <scope>NUCLEOTIDE SEQUENCE [LARGE SCALE GENOMIC DNA]</scope>
    <source>
        <strain evidence="1 2">CAU 1644</strain>
    </source>
</reference>
<evidence type="ECO:0000313" key="1">
    <source>
        <dbReference type="EMBL" id="WFL78841.1"/>
    </source>
</evidence>
<protein>
    <submittedName>
        <fullName evidence="1">Uncharacterized protein</fullName>
    </submittedName>
</protein>
<dbReference type="EMBL" id="CP121106">
    <property type="protein sequence ID" value="WFL78841.1"/>
    <property type="molecule type" value="Genomic_DNA"/>
</dbReference>
<sequence length="57" mass="6455">MIRARLALASRALQSRMATKLVGLAEARSASLRRAAKQDGSHWRDARLLWPLFGREH</sequence>
<dbReference type="Proteomes" id="UP001215827">
    <property type="component" value="Chromosome"/>
</dbReference>
<accession>A0ABY8FZN0</accession>
<keyword evidence="2" id="KW-1185">Reference proteome</keyword>
<proteinExistence type="predicted"/>
<evidence type="ECO:0000313" key="2">
    <source>
        <dbReference type="Proteomes" id="UP001215827"/>
    </source>
</evidence>
<dbReference type="RefSeq" id="WP_278017530.1">
    <property type="nucleotide sequence ID" value="NZ_CP121106.1"/>
</dbReference>
<organism evidence="1 2">
    <name type="scientific">Altererythrobacter arenosus</name>
    <dbReference type="NCBI Taxonomy" id="3032592"/>
    <lineage>
        <taxon>Bacteria</taxon>
        <taxon>Pseudomonadati</taxon>
        <taxon>Pseudomonadota</taxon>
        <taxon>Alphaproteobacteria</taxon>
        <taxon>Sphingomonadales</taxon>
        <taxon>Erythrobacteraceae</taxon>
        <taxon>Altererythrobacter</taxon>
    </lineage>
</organism>
<gene>
    <name evidence="1" type="ORF">P7228_07195</name>
</gene>
<name>A0ABY8FZN0_9SPHN</name>